<dbReference type="STRING" id="133385.A0A2T9Y527"/>
<protein>
    <recommendedName>
        <fullName evidence="3">Vacuolar protein sorting-associated protein 8 central domain-containing protein</fullName>
    </recommendedName>
</protein>
<dbReference type="EMBL" id="MBFR01000505">
    <property type="protein sequence ID" value="PVU87374.1"/>
    <property type="molecule type" value="Genomic_DNA"/>
</dbReference>
<name>A0A2T9Y527_9FUNG</name>
<evidence type="ECO:0000313" key="4">
    <source>
        <dbReference type="EMBL" id="PVU87374.1"/>
    </source>
</evidence>
<dbReference type="InterPro" id="IPR045111">
    <property type="entry name" value="Vps41/Vps8"/>
</dbReference>
<dbReference type="InterPro" id="IPR015943">
    <property type="entry name" value="WD40/YVTN_repeat-like_dom_sf"/>
</dbReference>
<feature type="domain" description="Vacuolar protein sorting-associated protein 8 central" evidence="3">
    <location>
        <begin position="644"/>
        <end position="914"/>
    </location>
</feature>
<dbReference type="InterPro" id="IPR025941">
    <property type="entry name" value="Vps8_central_dom"/>
</dbReference>
<feature type="compositionally biased region" description="Polar residues" evidence="2">
    <location>
        <begin position="825"/>
        <end position="844"/>
    </location>
</feature>
<dbReference type="GO" id="GO:0030897">
    <property type="term" value="C:HOPS complex"/>
    <property type="evidence" value="ECO:0007669"/>
    <property type="project" value="TreeGrafter"/>
</dbReference>
<comment type="caution">
    <text evidence="4">The sequence shown here is derived from an EMBL/GenBank/DDBJ whole genome shotgun (WGS) entry which is preliminary data.</text>
</comment>
<dbReference type="GO" id="GO:0005770">
    <property type="term" value="C:late endosome"/>
    <property type="evidence" value="ECO:0007669"/>
    <property type="project" value="TreeGrafter"/>
</dbReference>
<dbReference type="PANTHER" id="PTHR12616">
    <property type="entry name" value="VACUOLAR PROTEIN SORTING VPS41"/>
    <property type="match status" value="1"/>
</dbReference>
<dbReference type="Gene3D" id="2.130.10.10">
    <property type="entry name" value="YVTN repeat-like/Quinoprotein amine dehydrogenase"/>
    <property type="match status" value="1"/>
</dbReference>
<organism evidence="4 5">
    <name type="scientific">Smittium simulii</name>
    <dbReference type="NCBI Taxonomy" id="133385"/>
    <lineage>
        <taxon>Eukaryota</taxon>
        <taxon>Fungi</taxon>
        <taxon>Fungi incertae sedis</taxon>
        <taxon>Zoopagomycota</taxon>
        <taxon>Kickxellomycotina</taxon>
        <taxon>Harpellomycetes</taxon>
        <taxon>Harpellales</taxon>
        <taxon>Legeriomycetaceae</taxon>
        <taxon>Smittium</taxon>
    </lineage>
</organism>
<feature type="region of interest" description="Disordered" evidence="2">
    <location>
        <begin position="824"/>
        <end position="844"/>
    </location>
</feature>
<evidence type="ECO:0000313" key="5">
    <source>
        <dbReference type="Proteomes" id="UP000245383"/>
    </source>
</evidence>
<reference evidence="4 5" key="1">
    <citation type="journal article" date="2018" name="MBio">
        <title>Comparative Genomics Reveals the Core Gene Toolbox for the Fungus-Insect Symbiosis.</title>
        <authorList>
            <person name="Wang Y."/>
            <person name="Stata M."/>
            <person name="Wang W."/>
            <person name="Stajich J.E."/>
            <person name="White M.M."/>
            <person name="Moncalvo J.M."/>
        </authorList>
    </citation>
    <scope>NUCLEOTIDE SEQUENCE [LARGE SCALE GENOMIC DNA]</scope>
    <source>
        <strain evidence="4 5">SWE-8-4</strain>
    </source>
</reference>
<dbReference type="GO" id="GO:0034058">
    <property type="term" value="P:endosomal vesicle fusion"/>
    <property type="evidence" value="ECO:0007669"/>
    <property type="project" value="TreeGrafter"/>
</dbReference>
<comment type="similarity">
    <text evidence="1">Belongs to the VPS8 family.</text>
</comment>
<sequence>MSRISSSASNSQTPSIFITAPIDANSEGLDHALFTSVDASELISTTNSTAYQENITLNKKPTKKPSNLQINSSNKVQSTNNFQLKYPYSEVSIQNEYLSFYNLKPFIPILQNELLLEKVGKPLNFTISSNIAIGTNLGKICIIDFDGNILAILAKQNLYLGLVSSLQFSIDGSRIVAGYSEGYIVVWTWENPTVEVIITPRSKSSITENEPTAFHLKSHPITHVCFVGRSRHRFISADTKGNLFHHQIISKVVLSKVKSIFMFNNLIAKPIDYKGISFLIDVAALPRGPISSPVDKFGVLAALYSDSFIVFQTQPRIEIIYKKSLTLHAEKKSDLGSISWLPSNHIYSIQTYNSIICSTSDKVSVFYLDDTNLNTKIGKITIKPFFEWEARSEINIVQWINPLNFLAITSDNAIYVIDICNKVESKVFSLSTIQLLSQPWLAADSGLDIAGTFRYSFANYKNSQYILAKNNIYTFNLRTWQERILWLMDEGRFIEVITLCTGLYKGDTGQPVFGLPPSSKSLISLHNIKSLSPDSESIIANLDTQREFLVGPKLATLIQASLKFLFSAKYDEISINTAQNDTRDFKSTKRLALLNKVYRTVNISTILASLLLAIIEACVATKKLDFLFKDIFEQVCIYSEAELIFLETLEPFIENGIISVVSPQVLQSLVKCYSENSSSRKKLEECLIYINLKPQGGILTFDIDGILSVCYNWRMWKASCRIWVDILNDSVTPLNQITDHISLSLNNRILYNGISSIRSDDWYLEEKLVDEFKVLFAALESCLCGKMYPIDSPRQPLSLAQKICVETLEWMLKQFSIDKKLLKSPTKNNHSSSQTPRSTFSNFEPMSDYNNRFYKDNCYLNQENNYHKLEKTISTKSDQGLNYHIEHRNTDLYHILKILFAFNTHKTLSVLNNAMNSEFIEQIVLVMPESSITYIGGIPNQSDSPKFIKSAKKVKSATQATADALLEFLQINSKPLALETVNEASYSQEYNPEQSFWVGREKLGLIACFLAQIFVSKYPLIYFPDATDNFLTRVLLQTSTLQTLNECENALENLLKICSPFSNTQELIEMVKKSGFYRVLGVLYKSTSQLPLVIQTYFDDHNSNRKKLVFNEIFKLFSASDEEYSQQAKANLTNFIKQNLDKLFNINPLALIILAENHTIEGFSHKYILQIFSENLEYASLEFKYLDIVFNLKYLVNGKMSLNELSSISLNGQDLEQLVQIKNDSEGQHFKYGYYEILLLPNGRLFELDKLPLDQLQIITEKFP</sequence>
<dbReference type="Pfam" id="PF12816">
    <property type="entry name" value="TPR_Vps8"/>
    <property type="match status" value="1"/>
</dbReference>
<gene>
    <name evidence="4" type="ORF">BB561_006366</name>
</gene>
<keyword evidence="5" id="KW-1185">Reference proteome</keyword>
<evidence type="ECO:0000259" key="3">
    <source>
        <dbReference type="Pfam" id="PF12816"/>
    </source>
</evidence>
<evidence type="ECO:0000256" key="1">
    <source>
        <dbReference type="ARBA" id="ARBA00009422"/>
    </source>
</evidence>
<dbReference type="PANTHER" id="PTHR12616:SF8">
    <property type="entry name" value="VACUOLAR PROTEIN SORTING-ASSOCIATED PROTEIN 8 HOMOLOG"/>
    <property type="match status" value="1"/>
</dbReference>
<dbReference type="GO" id="GO:0006623">
    <property type="term" value="P:protein targeting to vacuole"/>
    <property type="evidence" value="ECO:0007669"/>
    <property type="project" value="InterPro"/>
</dbReference>
<evidence type="ECO:0000256" key="2">
    <source>
        <dbReference type="SAM" id="MobiDB-lite"/>
    </source>
</evidence>
<dbReference type="AlphaFoldDB" id="A0A2T9Y527"/>
<dbReference type="Proteomes" id="UP000245383">
    <property type="component" value="Unassembled WGS sequence"/>
</dbReference>
<accession>A0A2T9Y527</accession>
<proteinExistence type="inferred from homology"/>
<dbReference type="InterPro" id="IPR036322">
    <property type="entry name" value="WD40_repeat_dom_sf"/>
</dbReference>
<dbReference type="OrthoDB" id="289913at2759"/>
<dbReference type="Pfam" id="PF23410">
    <property type="entry name" value="Beta-prop_VPS8"/>
    <property type="match status" value="1"/>
</dbReference>
<dbReference type="SUPFAM" id="SSF50978">
    <property type="entry name" value="WD40 repeat-like"/>
    <property type="match status" value="1"/>
</dbReference>